<keyword evidence="3" id="KW-1185">Reference proteome</keyword>
<dbReference type="Proteomes" id="UP000485058">
    <property type="component" value="Unassembled WGS sequence"/>
</dbReference>
<evidence type="ECO:0000313" key="2">
    <source>
        <dbReference type="EMBL" id="GFH26494.1"/>
    </source>
</evidence>
<evidence type="ECO:0000313" key="3">
    <source>
        <dbReference type="Proteomes" id="UP000485058"/>
    </source>
</evidence>
<protein>
    <submittedName>
        <fullName evidence="2">Uncharacterized protein</fullName>
    </submittedName>
</protein>
<name>A0A6A0A351_HAELA</name>
<dbReference type="EMBL" id="BLLF01003146">
    <property type="protein sequence ID" value="GFH26494.1"/>
    <property type="molecule type" value="Genomic_DNA"/>
</dbReference>
<feature type="compositionally biased region" description="Basic and acidic residues" evidence="1">
    <location>
        <begin position="9"/>
        <end position="22"/>
    </location>
</feature>
<evidence type="ECO:0000256" key="1">
    <source>
        <dbReference type="SAM" id="MobiDB-lite"/>
    </source>
</evidence>
<gene>
    <name evidence="2" type="ORF">HaLaN_24655</name>
</gene>
<feature type="non-terminal residue" evidence="2">
    <location>
        <position position="1"/>
    </location>
</feature>
<proteinExistence type="predicted"/>
<feature type="region of interest" description="Disordered" evidence="1">
    <location>
        <begin position="1"/>
        <end position="45"/>
    </location>
</feature>
<dbReference type="AlphaFoldDB" id="A0A6A0A351"/>
<reference evidence="2 3" key="1">
    <citation type="submission" date="2020-02" db="EMBL/GenBank/DDBJ databases">
        <title>Draft genome sequence of Haematococcus lacustris strain NIES-144.</title>
        <authorList>
            <person name="Morimoto D."/>
            <person name="Nakagawa S."/>
            <person name="Yoshida T."/>
            <person name="Sawayama S."/>
        </authorList>
    </citation>
    <scope>NUCLEOTIDE SEQUENCE [LARGE SCALE GENOMIC DNA]</scope>
    <source>
        <strain evidence="2 3">NIES-144</strain>
    </source>
</reference>
<comment type="caution">
    <text evidence="2">The sequence shown here is derived from an EMBL/GenBank/DDBJ whole genome shotgun (WGS) entry which is preliminary data.</text>
</comment>
<sequence length="45" mass="4972">MAQYMRRMGATDRRVEAHRGHSEAINNETSGLPGPLTPKQLPPAQ</sequence>
<accession>A0A6A0A351</accession>
<feature type="non-terminal residue" evidence="2">
    <location>
        <position position="45"/>
    </location>
</feature>
<organism evidence="2 3">
    <name type="scientific">Haematococcus lacustris</name>
    <name type="common">Green alga</name>
    <name type="synonym">Haematococcus pluvialis</name>
    <dbReference type="NCBI Taxonomy" id="44745"/>
    <lineage>
        <taxon>Eukaryota</taxon>
        <taxon>Viridiplantae</taxon>
        <taxon>Chlorophyta</taxon>
        <taxon>core chlorophytes</taxon>
        <taxon>Chlorophyceae</taxon>
        <taxon>CS clade</taxon>
        <taxon>Chlamydomonadales</taxon>
        <taxon>Haematococcaceae</taxon>
        <taxon>Haematococcus</taxon>
    </lineage>
</organism>